<keyword evidence="9" id="KW-1185">Reference proteome</keyword>
<comment type="subcellular location">
    <subcellularLocation>
        <location evidence="1">Cell membrane</location>
        <topology evidence="1">Peripheral membrane protein</topology>
    </subcellularLocation>
    <subcellularLocation>
        <location evidence="2">Cytoplasm</location>
    </subcellularLocation>
</comment>
<evidence type="ECO:0000256" key="4">
    <source>
        <dbReference type="ARBA" id="ARBA00022475"/>
    </source>
</evidence>
<comment type="caution">
    <text evidence="8">The sequence shown here is derived from an EMBL/GenBank/DDBJ whole genome shotgun (WGS) entry which is preliminary data.</text>
</comment>
<dbReference type="EMBL" id="JXXN02000015">
    <property type="protein sequence ID" value="THD29059.1"/>
    <property type="molecule type" value="Genomic_DNA"/>
</dbReference>
<dbReference type="GO" id="GO:1903358">
    <property type="term" value="P:regulation of Golgi organization"/>
    <property type="evidence" value="ECO:0007669"/>
    <property type="project" value="TreeGrafter"/>
</dbReference>
<evidence type="ECO:0000259" key="7">
    <source>
        <dbReference type="Pfam" id="PF20929"/>
    </source>
</evidence>
<dbReference type="GO" id="GO:0005737">
    <property type="term" value="C:cytoplasm"/>
    <property type="evidence" value="ECO:0007669"/>
    <property type="project" value="UniProtKB-SubCell"/>
</dbReference>
<dbReference type="Pfam" id="PF06840">
    <property type="entry name" value="PDC10_C"/>
    <property type="match status" value="1"/>
</dbReference>
<dbReference type="InterPro" id="IPR053750">
    <property type="entry name" value="PDCD10_Homolog"/>
</dbReference>
<dbReference type="Gene3D" id="1.20.120.1950">
    <property type="match status" value="1"/>
</dbReference>
<proteinExistence type="inferred from homology"/>
<protein>
    <submittedName>
        <fullName evidence="8">Programmed cell death protein 10</fullName>
    </submittedName>
</protein>
<keyword evidence="5" id="KW-0963">Cytoplasm</keyword>
<accession>A0A4E0RJ62</accession>
<reference evidence="8" key="1">
    <citation type="submission" date="2019-03" db="EMBL/GenBank/DDBJ databases">
        <title>Improved annotation for the trematode Fasciola hepatica.</title>
        <authorList>
            <person name="Choi Y.-J."/>
            <person name="Martin J."/>
            <person name="Mitreva M."/>
        </authorList>
    </citation>
    <scope>NUCLEOTIDE SEQUENCE [LARGE SCALE GENOMIC DNA]</scope>
</reference>
<dbReference type="PANTHER" id="PTHR13250">
    <property type="entry name" value="TF-1 CELL APOPTOSIS RELATED PROTEIN-15"/>
    <property type="match status" value="1"/>
</dbReference>
<evidence type="ECO:0000256" key="6">
    <source>
        <dbReference type="ARBA" id="ARBA00023136"/>
    </source>
</evidence>
<evidence type="ECO:0000256" key="2">
    <source>
        <dbReference type="ARBA" id="ARBA00004496"/>
    </source>
</evidence>
<evidence type="ECO:0000256" key="5">
    <source>
        <dbReference type="ARBA" id="ARBA00022490"/>
    </source>
</evidence>
<sequence length="218" mass="24939">MAASRWPNSSAPQGSAISTSATRQIIFEPTFIKMEEVDYASTQKLKEAFYKVEKRYPGFSQEFIIGLLQRLGLEKEVDLFETGLRIAGFQEGAPIHRTGQRRQQLTELENRAQELKKILSTIPDEICDRRCFIELIKLIASAIKQLLDSVTLVYESSAPGVHKKALGEQKQNFLLYCRQFSSNLKDYFKDNKQQVVFNSANRLVNQVNLILMVAREMN</sequence>
<dbReference type="Proteomes" id="UP000230066">
    <property type="component" value="Unassembled WGS sequence"/>
</dbReference>
<dbReference type="Pfam" id="PF20929">
    <property type="entry name" value="PDCD10_N"/>
    <property type="match status" value="1"/>
</dbReference>
<dbReference type="InterPro" id="IPR048288">
    <property type="entry name" value="PDCD10_N"/>
</dbReference>
<keyword evidence="4" id="KW-1003">Cell membrane</keyword>
<organism evidence="8 9">
    <name type="scientific">Fasciola hepatica</name>
    <name type="common">Liver fluke</name>
    <dbReference type="NCBI Taxonomy" id="6192"/>
    <lineage>
        <taxon>Eukaryota</taxon>
        <taxon>Metazoa</taxon>
        <taxon>Spiralia</taxon>
        <taxon>Lophotrochozoa</taxon>
        <taxon>Platyhelminthes</taxon>
        <taxon>Trematoda</taxon>
        <taxon>Digenea</taxon>
        <taxon>Plagiorchiida</taxon>
        <taxon>Echinostomata</taxon>
        <taxon>Echinostomatoidea</taxon>
        <taxon>Fasciolidae</taxon>
        <taxon>Fasciola</taxon>
    </lineage>
</organism>
<dbReference type="PANTHER" id="PTHR13250:SF1">
    <property type="entry name" value="PROGRAMMED CELL DEATH PROTEIN 10"/>
    <property type="match status" value="1"/>
</dbReference>
<dbReference type="InterPro" id="IPR009652">
    <property type="entry name" value="PDCD10"/>
</dbReference>
<name>A0A4E0RJ62_FASHE</name>
<dbReference type="GO" id="GO:0005886">
    <property type="term" value="C:plasma membrane"/>
    <property type="evidence" value="ECO:0007669"/>
    <property type="project" value="UniProtKB-SubCell"/>
</dbReference>
<evidence type="ECO:0000256" key="3">
    <source>
        <dbReference type="ARBA" id="ARBA00009181"/>
    </source>
</evidence>
<evidence type="ECO:0000313" key="8">
    <source>
        <dbReference type="EMBL" id="THD29059.1"/>
    </source>
</evidence>
<feature type="domain" description="Programmed cell death protein 10 dimerisation" evidence="7">
    <location>
        <begin position="22"/>
        <end position="70"/>
    </location>
</feature>
<dbReference type="GO" id="GO:0090443">
    <property type="term" value="C:FAR/SIN/STRIPAK complex"/>
    <property type="evidence" value="ECO:0007669"/>
    <property type="project" value="TreeGrafter"/>
</dbReference>
<evidence type="ECO:0000256" key="1">
    <source>
        <dbReference type="ARBA" id="ARBA00004202"/>
    </source>
</evidence>
<evidence type="ECO:0000313" key="9">
    <source>
        <dbReference type="Proteomes" id="UP000230066"/>
    </source>
</evidence>
<gene>
    <name evidence="8" type="ORF">D915_000044</name>
</gene>
<dbReference type="AlphaFoldDB" id="A0A4E0RJ62"/>
<comment type="similarity">
    <text evidence="3">Belongs to the PDCD10 family.</text>
</comment>
<dbReference type="GO" id="GO:0019901">
    <property type="term" value="F:protein kinase binding"/>
    <property type="evidence" value="ECO:0007669"/>
    <property type="project" value="TreeGrafter"/>
</dbReference>
<keyword evidence="6" id="KW-0472">Membrane</keyword>